<sequence>MTAQEPEGRAGGHHRLQLAGRGITSVDAAANMVGDADVVELDLGKNSISRVDPFPVEFGHTLEVLHLFDNGISSLAGSPFALLSRLRVLDLSYNAISNIHGLEGSVHLQELNLSNNVIRDIDNLSSLRHLRVLNLANNEIESISDLTKNENLEVVLDLTANFISSLQDASDLLPRASLRWLSLSSNALASLQSFTFLSGLDELRSLSCDDNPFIITAYRDGYSYRAFICFVLPFIETIDERPPSQNELSQSRVLFCEGPSLELSLDLLNLLNGGYEDELTRYLRSVAPVENTDKKDAGRVCTILQPGSDNLDVRSSSQFVFADGPASGDDDVDNMLSECLANLRLTSARLSAGLPDVQKLSSSTRWTVRGVAATVIQSHWRRRRLRVVFRSCMERVKALRNVQQTTCEVQTVEHEDASVPPPSTQPSELESRVASLEKALANALASLQLLSKRVGTCESALHLGSVTQY</sequence>
<dbReference type="InterPro" id="IPR001611">
    <property type="entry name" value="Leu-rich_rpt"/>
</dbReference>
<dbReference type="InterPro" id="IPR050576">
    <property type="entry name" value="Cilia_flagella_integrity"/>
</dbReference>
<dbReference type="InterPro" id="IPR032675">
    <property type="entry name" value="LRR_dom_sf"/>
</dbReference>
<dbReference type="Pfam" id="PF13855">
    <property type="entry name" value="LRR_8"/>
    <property type="match status" value="1"/>
</dbReference>
<evidence type="ECO:0000313" key="4">
    <source>
        <dbReference type="Proteomes" id="UP000039324"/>
    </source>
</evidence>
<dbReference type="PANTHER" id="PTHR45973:SF35">
    <property type="entry name" value="LEUCINE-RICH REPEAT-CONTAINING PROTEIN 43"/>
    <property type="match status" value="1"/>
</dbReference>
<dbReference type="Gene3D" id="3.80.10.10">
    <property type="entry name" value="Ribonuclease Inhibitor"/>
    <property type="match status" value="2"/>
</dbReference>
<dbReference type="Pfam" id="PF13516">
    <property type="entry name" value="LRR_6"/>
    <property type="match status" value="1"/>
</dbReference>
<protein>
    <submittedName>
        <fullName evidence="3">Uncharacterized protein</fullName>
    </submittedName>
</protein>
<dbReference type="STRING" id="37360.A0A0G4J1A3"/>
<evidence type="ECO:0000256" key="2">
    <source>
        <dbReference type="ARBA" id="ARBA00022737"/>
    </source>
</evidence>
<dbReference type="PANTHER" id="PTHR45973">
    <property type="entry name" value="PROTEIN PHOSPHATASE 1 REGULATORY SUBUNIT SDS22-RELATED"/>
    <property type="match status" value="1"/>
</dbReference>
<evidence type="ECO:0000256" key="1">
    <source>
        <dbReference type="ARBA" id="ARBA00022614"/>
    </source>
</evidence>
<dbReference type="AlphaFoldDB" id="A0A0G4J1A3"/>
<name>A0A0G4J1A3_PLABS</name>
<dbReference type="InterPro" id="IPR003591">
    <property type="entry name" value="Leu-rich_rpt_typical-subtyp"/>
</dbReference>
<dbReference type="EMBL" id="CDSF01000112">
    <property type="protein sequence ID" value="CEP01413.1"/>
    <property type="molecule type" value="Genomic_DNA"/>
</dbReference>
<dbReference type="Proteomes" id="UP000039324">
    <property type="component" value="Unassembled WGS sequence"/>
</dbReference>
<organism evidence="3 4">
    <name type="scientific">Plasmodiophora brassicae</name>
    <name type="common">Clubroot disease agent</name>
    <dbReference type="NCBI Taxonomy" id="37360"/>
    <lineage>
        <taxon>Eukaryota</taxon>
        <taxon>Sar</taxon>
        <taxon>Rhizaria</taxon>
        <taxon>Endomyxa</taxon>
        <taxon>Phytomyxea</taxon>
        <taxon>Plasmodiophorida</taxon>
        <taxon>Plasmodiophoridae</taxon>
        <taxon>Plasmodiophora</taxon>
    </lineage>
</organism>
<reference evidence="3 4" key="1">
    <citation type="submission" date="2015-02" db="EMBL/GenBank/DDBJ databases">
        <authorList>
            <person name="Chooi Y.-H."/>
        </authorList>
    </citation>
    <scope>NUCLEOTIDE SEQUENCE [LARGE SCALE GENOMIC DNA]</scope>
    <source>
        <strain evidence="3">E3</strain>
    </source>
</reference>
<gene>
    <name evidence="3" type="ORF">PBRA_002019</name>
</gene>
<keyword evidence="4" id="KW-1185">Reference proteome</keyword>
<keyword evidence="1" id="KW-0433">Leucine-rich repeat</keyword>
<dbReference type="SMART" id="SM00365">
    <property type="entry name" value="LRR_SD22"/>
    <property type="match status" value="5"/>
</dbReference>
<keyword evidence="2" id="KW-0677">Repeat</keyword>
<dbReference type="OrthoDB" id="5954088at2759"/>
<proteinExistence type="predicted"/>
<dbReference type="SMART" id="SM00369">
    <property type="entry name" value="LRR_TYP"/>
    <property type="match status" value="3"/>
</dbReference>
<accession>A0A0G4J1A3</accession>
<dbReference type="SUPFAM" id="SSF52058">
    <property type="entry name" value="L domain-like"/>
    <property type="match status" value="1"/>
</dbReference>
<evidence type="ECO:0000313" key="3">
    <source>
        <dbReference type="EMBL" id="CEP01413.1"/>
    </source>
</evidence>
<dbReference type="PROSITE" id="PS51450">
    <property type="entry name" value="LRR"/>
    <property type="match status" value="4"/>
</dbReference>